<dbReference type="GO" id="GO:0061928">
    <property type="term" value="F:glutathione specific gamma-glutamylcyclotransferase activity"/>
    <property type="evidence" value="ECO:0007669"/>
    <property type="project" value="UniProtKB-EC"/>
</dbReference>
<protein>
    <recommendedName>
        <fullName evidence="1">glutathione-specific gamma-glutamylcyclotransferase</fullName>
        <ecNumber evidence="1">4.3.2.7</ecNumber>
    </recommendedName>
</protein>
<dbReference type="GO" id="GO:0006751">
    <property type="term" value="P:glutathione catabolic process"/>
    <property type="evidence" value="ECO:0007669"/>
    <property type="project" value="InterPro"/>
</dbReference>
<sequence length="236" mass="25668">MFEPAKSDSNGEYWLFGYGEDHRGTPESPGRVVTLIERSIWETLGEEPTTTPERVYGAAYRIPPSHVKEVQEYLDIREINGYSIQYTTFSPSASTLTSSSSSSASTSHAQPIEKCLVYIGLPSNPQFLGLQSPHDVAEVIARSTGPSGANAEYLFMLEDALRDLGDASGDEHVADLAGRVRSLMKDGDVKGTRVGDGRANDEHKEVNMQAVENEAERVRSGEGGQAGEETEKVSQL</sequence>
<gene>
    <name evidence="4" type="ORF">ALECFALPRED_005312</name>
</gene>
<dbReference type="InterPro" id="IPR006840">
    <property type="entry name" value="ChaC"/>
</dbReference>
<evidence type="ECO:0000313" key="5">
    <source>
        <dbReference type="Proteomes" id="UP000664203"/>
    </source>
</evidence>
<dbReference type="Pfam" id="PF04752">
    <property type="entry name" value="ChaC"/>
    <property type="match status" value="1"/>
</dbReference>
<feature type="region of interest" description="Disordered" evidence="3">
    <location>
        <begin position="188"/>
        <end position="236"/>
    </location>
</feature>
<reference evidence="4" key="1">
    <citation type="submission" date="2021-03" db="EMBL/GenBank/DDBJ databases">
        <authorList>
            <person name="Tagirdzhanova G."/>
        </authorList>
    </citation>
    <scope>NUCLEOTIDE SEQUENCE</scope>
</reference>
<evidence type="ECO:0000256" key="3">
    <source>
        <dbReference type="SAM" id="MobiDB-lite"/>
    </source>
</evidence>
<proteinExistence type="predicted"/>
<dbReference type="PANTHER" id="PTHR12192">
    <property type="entry name" value="CATION TRANSPORT PROTEIN CHAC-RELATED"/>
    <property type="match status" value="1"/>
</dbReference>
<keyword evidence="2" id="KW-0456">Lyase</keyword>
<dbReference type="GO" id="GO:0005737">
    <property type="term" value="C:cytoplasm"/>
    <property type="evidence" value="ECO:0007669"/>
    <property type="project" value="TreeGrafter"/>
</dbReference>
<evidence type="ECO:0000313" key="4">
    <source>
        <dbReference type="EMBL" id="CAF9932507.1"/>
    </source>
</evidence>
<dbReference type="OrthoDB" id="1933483at2759"/>
<evidence type="ECO:0000256" key="1">
    <source>
        <dbReference type="ARBA" id="ARBA00012344"/>
    </source>
</evidence>
<dbReference type="EC" id="4.3.2.7" evidence="1"/>
<comment type="caution">
    <text evidence="4">The sequence shown here is derived from an EMBL/GenBank/DDBJ whole genome shotgun (WGS) entry which is preliminary data.</text>
</comment>
<accession>A0A8H3G0U2</accession>
<organism evidence="4 5">
    <name type="scientific">Alectoria fallacina</name>
    <dbReference type="NCBI Taxonomy" id="1903189"/>
    <lineage>
        <taxon>Eukaryota</taxon>
        <taxon>Fungi</taxon>
        <taxon>Dikarya</taxon>
        <taxon>Ascomycota</taxon>
        <taxon>Pezizomycotina</taxon>
        <taxon>Lecanoromycetes</taxon>
        <taxon>OSLEUM clade</taxon>
        <taxon>Lecanoromycetidae</taxon>
        <taxon>Lecanorales</taxon>
        <taxon>Lecanorineae</taxon>
        <taxon>Parmeliaceae</taxon>
        <taxon>Alectoria</taxon>
    </lineage>
</organism>
<feature type="compositionally biased region" description="Basic and acidic residues" evidence="3">
    <location>
        <begin position="188"/>
        <end position="206"/>
    </location>
</feature>
<keyword evidence="5" id="KW-1185">Reference proteome</keyword>
<dbReference type="Proteomes" id="UP000664203">
    <property type="component" value="Unassembled WGS sequence"/>
</dbReference>
<evidence type="ECO:0000256" key="2">
    <source>
        <dbReference type="ARBA" id="ARBA00023239"/>
    </source>
</evidence>
<dbReference type="PANTHER" id="PTHR12192:SF2">
    <property type="entry name" value="GLUTATHIONE-SPECIFIC GAMMA-GLUTAMYLCYCLOTRANSFERASE 2"/>
    <property type="match status" value="1"/>
</dbReference>
<dbReference type="EMBL" id="CAJPDR010000330">
    <property type="protein sequence ID" value="CAF9932507.1"/>
    <property type="molecule type" value="Genomic_DNA"/>
</dbReference>
<name>A0A8H3G0U2_9LECA</name>
<dbReference type="AlphaFoldDB" id="A0A8H3G0U2"/>